<reference evidence="2 3" key="1">
    <citation type="submission" date="2018-10" db="EMBL/GenBank/DDBJ databases">
        <title>Genome assembly for a Yunnan-Guizhou Plateau 3E fish, Anabarilius grahami (Regan), and its evolutionary and genetic applications.</title>
        <authorList>
            <person name="Jiang W."/>
        </authorList>
    </citation>
    <scope>NUCLEOTIDE SEQUENCE [LARGE SCALE GENOMIC DNA]</scope>
    <source>
        <strain evidence="2">AG-KIZ</strain>
        <tissue evidence="2">Muscle</tissue>
    </source>
</reference>
<feature type="region of interest" description="Disordered" evidence="1">
    <location>
        <begin position="1"/>
        <end position="25"/>
    </location>
</feature>
<evidence type="ECO:0000256" key="1">
    <source>
        <dbReference type="SAM" id="MobiDB-lite"/>
    </source>
</evidence>
<comment type="caution">
    <text evidence="2">The sequence shown here is derived from an EMBL/GenBank/DDBJ whole genome shotgun (WGS) entry which is preliminary data.</text>
</comment>
<dbReference type="AlphaFoldDB" id="A0A3N0YAN5"/>
<proteinExistence type="predicted"/>
<protein>
    <submittedName>
        <fullName evidence="2">Uncharacterized protein</fullName>
    </submittedName>
</protein>
<evidence type="ECO:0000313" key="2">
    <source>
        <dbReference type="EMBL" id="ROL43272.1"/>
    </source>
</evidence>
<organism evidence="2 3">
    <name type="scientific">Anabarilius grahami</name>
    <name type="common">Kanglang fish</name>
    <name type="synonym">Barilius grahami</name>
    <dbReference type="NCBI Taxonomy" id="495550"/>
    <lineage>
        <taxon>Eukaryota</taxon>
        <taxon>Metazoa</taxon>
        <taxon>Chordata</taxon>
        <taxon>Craniata</taxon>
        <taxon>Vertebrata</taxon>
        <taxon>Euteleostomi</taxon>
        <taxon>Actinopterygii</taxon>
        <taxon>Neopterygii</taxon>
        <taxon>Teleostei</taxon>
        <taxon>Ostariophysi</taxon>
        <taxon>Cypriniformes</taxon>
        <taxon>Xenocyprididae</taxon>
        <taxon>Xenocypridinae</taxon>
        <taxon>Xenocypridinae incertae sedis</taxon>
        <taxon>Anabarilius</taxon>
    </lineage>
</organism>
<accession>A0A3N0YAN5</accession>
<keyword evidence="3" id="KW-1185">Reference proteome</keyword>
<gene>
    <name evidence="2" type="ORF">DPX16_17093</name>
</gene>
<evidence type="ECO:0000313" key="3">
    <source>
        <dbReference type="Proteomes" id="UP000281406"/>
    </source>
</evidence>
<dbReference type="Proteomes" id="UP000281406">
    <property type="component" value="Unassembled WGS sequence"/>
</dbReference>
<sequence>MANSKHEPNRQKRAAQSQTTPLPPLLPAMRREAAWLCFCLVQQERQGMTDVPMNQTGHLERFYHSHKYITAAVDAFSTQRELQSCGCQLK</sequence>
<dbReference type="EMBL" id="RJVU01048406">
    <property type="protein sequence ID" value="ROL43272.1"/>
    <property type="molecule type" value="Genomic_DNA"/>
</dbReference>
<name>A0A3N0YAN5_ANAGA</name>
<feature type="compositionally biased region" description="Basic and acidic residues" evidence="1">
    <location>
        <begin position="1"/>
        <end position="10"/>
    </location>
</feature>